<reference evidence="1 2" key="1">
    <citation type="submission" date="2020-01" db="EMBL/GenBank/DDBJ databases">
        <title>Draft genome sequence of Cand. Neptunochlamydia vexilliferae K9.</title>
        <authorList>
            <person name="Schulz F."/>
            <person name="Koestlbacher S."/>
            <person name="Wascher F."/>
            <person name="Pizzetti I."/>
            <person name="Horn M."/>
        </authorList>
    </citation>
    <scope>NUCLEOTIDE SEQUENCE [LARGE SCALE GENOMIC DNA]</scope>
    <source>
        <strain evidence="1 2">K9</strain>
    </source>
</reference>
<evidence type="ECO:0008006" key="3">
    <source>
        <dbReference type="Google" id="ProtNLM"/>
    </source>
</evidence>
<accession>A0ABS0AWN1</accession>
<sequence length="470" mass="53968">MAEELNTSRKFVYSQKDKASKALDSAFLEDGSDDKEVLFYIPVTKAWLHQLVIALVMICHSSYQGVIEIFRDLLNFGISKGNIHNILSGVLAKAKQINSQQDLSQIRVGAHDEIFQGRTPVLVGCDVESTYTYLLKQVENRDTVSWGVHLLELSDQSMKLDHTIADAGKALRSGQQEAWPDVPCRGDVFHPIYDIGKVVTFLGNRAMATAETVEKLEIKITKAKKSCQGAKHSRRLGHARKEASAALKLKNDISTLSSWLKNDILSVTGTSLESRQELLDFVVAELQSREQQCPHRIKPVRRLLEKQGKDLLRFVNDLDERLQELAVIYGVDDYLVRQVFELQAISTQDNLYWERAGDLHHKIGKRFYELEEEIKSLIKETVRASSIVENLNSRLRNYFFLRKNLNKDYLELLQFFLNHRRFIRSSRPERVGKSPKELLTDKDHDHWLELLGYTLFKREEAYKPTIKKAA</sequence>
<dbReference type="Proteomes" id="UP001194714">
    <property type="component" value="Unassembled WGS sequence"/>
</dbReference>
<evidence type="ECO:0000313" key="1">
    <source>
        <dbReference type="EMBL" id="MBF5058546.1"/>
    </source>
</evidence>
<organism evidence="1 2">
    <name type="scientific">Candidatus Neptunichlamydia vexilliferae</name>
    <dbReference type="NCBI Taxonomy" id="1651774"/>
    <lineage>
        <taxon>Bacteria</taxon>
        <taxon>Pseudomonadati</taxon>
        <taxon>Chlamydiota</taxon>
        <taxon>Chlamydiia</taxon>
        <taxon>Parachlamydiales</taxon>
        <taxon>Simkaniaceae</taxon>
        <taxon>Candidatus Neptunichlamydia</taxon>
    </lineage>
</organism>
<protein>
    <recommendedName>
        <fullName evidence="3">Transposase</fullName>
    </recommendedName>
</protein>
<dbReference type="RefSeq" id="WP_194846817.1">
    <property type="nucleotide sequence ID" value="NZ_JAAEJV010000001.1"/>
</dbReference>
<gene>
    <name evidence="1" type="ORF">NEPTK9_000042</name>
</gene>
<comment type="caution">
    <text evidence="1">The sequence shown here is derived from an EMBL/GenBank/DDBJ whole genome shotgun (WGS) entry which is preliminary data.</text>
</comment>
<name>A0ABS0AWN1_9BACT</name>
<evidence type="ECO:0000313" key="2">
    <source>
        <dbReference type="Proteomes" id="UP001194714"/>
    </source>
</evidence>
<proteinExistence type="predicted"/>
<dbReference type="EMBL" id="JAAEJV010000001">
    <property type="protein sequence ID" value="MBF5058546.1"/>
    <property type="molecule type" value="Genomic_DNA"/>
</dbReference>
<keyword evidence="2" id="KW-1185">Reference proteome</keyword>